<dbReference type="Proteomes" id="UP001185069">
    <property type="component" value="Unassembled WGS sequence"/>
</dbReference>
<evidence type="ECO:0000256" key="2">
    <source>
        <dbReference type="ARBA" id="ARBA00034078"/>
    </source>
</evidence>
<dbReference type="Gene3D" id="1.10.10.10">
    <property type="entry name" value="Winged helix-like DNA-binding domain superfamily/Winged helix DNA-binding domain"/>
    <property type="match status" value="1"/>
</dbReference>
<dbReference type="PANTHER" id="PTHR33221">
    <property type="entry name" value="WINGED HELIX-TURN-HELIX TRANSCRIPTIONAL REGULATOR, RRF2 FAMILY"/>
    <property type="match status" value="1"/>
</dbReference>
<dbReference type="InterPro" id="IPR036388">
    <property type="entry name" value="WH-like_DNA-bd_sf"/>
</dbReference>
<sequence>MLLAATPDRQLTSRSIAEAVGVPYNHVSKAVLKLAELGLLDSSRGRGGGVRISASGLTASVGGLLRSLDKDEFPAACRSAQGDCPLNHQCTLQSALDRAKEAFYRSLDQVVIAELPHPAQMRPVLLGLPGIR</sequence>
<evidence type="ECO:0000313" key="4">
    <source>
        <dbReference type="Proteomes" id="UP001185069"/>
    </source>
</evidence>
<dbReference type="PROSITE" id="PS51197">
    <property type="entry name" value="HTH_RRF2_2"/>
    <property type="match status" value="1"/>
</dbReference>
<dbReference type="EMBL" id="JAVDQF010000001">
    <property type="protein sequence ID" value="MDR6269886.1"/>
    <property type="molecule type" value="Genomic_DNA"/>
</dbReference>
<comment type="caution">
    <text evidence="3">The sequence shown here is derived from an EMBL/GenBank/DDBJ whole genome shotgun (WGS) entry which is preliminary data.</text>
</comment>
<proteinExistence type="predicted"/>
<accession>A0ABU1JEQ2</accession>
<comment type="cofactor">
    <cofactor evidence="2">
        <name>[2Fe-2S] cluster</name>
        <dbReference type="ChEBI" id="CHEBI:190135"/>
    </cofactor>
</comment>
<keyword evidence="1" id="KW-0238">DNA-binding</keyword>
<protein>
    <submittedName>
        <fullName evidence="3">Rrf2 family nitric oxide-sensitive transcriptional repressor</fullName>
    </submittedName>
</protein>
<dbReference type="SUPFAM" id="SSF46785">
    <property type="entry name" value="Winged helix' DNA-binding domain"/>
    <property type="match status" value="1"/>
</dbReference>
<dbReference type="PANTHER" id="PTHR33221:SF4">
    <property type="entry name" value="HTH-TYPE TRANSCRIPTIONAL REPRESSOR NSRR"/>
    <property type="match status" value="1"/>
</dbReference>
<dbReference type="InterPro" id="IPR030489">
    <property type="entry name" value="TR_Rrf2-type_CS"/>
</dbReference>
<dbReference type="InterPro" id="IPR036390">
    <property type="entry name" value="WH_DNA-bd_sf"/>
</dbReference>
<name>A0ABU1JEQ2_9MICC</name>
<dbReference type="PROSITE" id="PS01332">
    <property type="entry name" value="HTH_RRF2_1"/>
    <property type="match status" value="1"/>
</dbReference>
<evidence type="ECO:0000313" key="3">
    <source>
        <dbReference type="EMBL" id="MDR6269886.1"/>
    </source>
</evidence>
<organism evidence="3 4">
    <name type="scientific">Arthrobacter russicus</name>
    <dbReference type="NCBI Taxonomy" id="172040"/>
    <lineage>
        <taxon>Bacteria</taxon>
        <taxon>Bacillati</taxon>
        <taxon>Actinomycetota</taxon>
        <taxon>Actinomycetes</taxon>
        <taxon>Micrococcales</taxon>
        <taxon>Micrococcaceae</taxon>
        <taxon>Arthrobacter</taxon>
    </lineage>
</organism>
<reference evidence="3 4" key="1">
    <citation type="submission" date="2023-07" db="EMBL/GenBank/DDBJ databases">
        <title>Sequencing the genomes of 1000 actinobacteria strains.</title>
        <authorList>
            <person name="Klenk H.-P."/>
        </authorList>
    </citation>
    <scope>NUCLEOTIDE SEQUENCE [LARGE SCALE GENOMIC DNA]</scope>
    <source>
        <strain evidence="3 4">DSM 14555</strain>
    </source>
</reference>
<evidence type="ECO:0000256" key="1">
    <source>
        <dbReference type="ARBA" id="ARBA00023125"/>
    </source>
</evidence>
<dbReference type="InterPro" id="IPR000944">
    <property type="entry name" value="Tscrpt_reg_Rrf2"/>
</dbReference>
<keyword evidence="4" id="KW-1185">Reference proteome</keyword>
<gene>
    <name evidence="3" type="ORF">JOE69_002124</name>
</gene>
<dbReference type="Pfam" id="PF02082">
    <property type="entry name" value="Rrf2"/>
    <property type="match status" value="1"/>
</dbReference>